<evidence type="ECO:0000256" key="6">
    <source>
        <dbReference type="HAMAP-Rule" id="MF_01114"/>
    </source>
</evidence>
<evidence type="ECO:0000256" key="4">
    <source>
        <dbReference type="ARBA" id="ARBA00018111"/>
    </source>
</evidence>
<organism evidence="10 11">
    <name type="scientific">Lacticaseibacillus baoqingensis</name>
    <dbReference type="NCBI Taxonomy" id="2486013"/>
    <lineage>
        <taxon>Bacteria</taxon>
        <taxon>Bacillati</taxon>
        <taxon>Bacillota</taxon>
        <taxon>Bacilli</taxon>
        <taxon>Lactobacillales</taxon>
        <taxon>Lactobacillaceae</taxon>
        <taxon>Lacticaseibacillus</taxon>
    </lineage>
</organism>
<dbReference type="InterPro" id="IPR036388">
    <property type="entry name" value="WH-like_DNA-bd_sf"/>
</dbReference>
<dbReference type="EMBL" id="JBHTON010000005">
    <property type="protein sequence ID" value="MFD1484085.1"/>
    <property type="molecule type" value="Genomic_DNA"/>
</dbReference>
<dbReference type="Pfam" id="PF02631">
    <property type="entry name" value="RecX_HTH2"/>
    <property type="match status" value="1"/>
</dbReference>
<dbReference type="InterPro" id="IPR053926">
    <property type="entry name" value="RecX_HTH_1st"/>
</dbReference>
<keyword evidence="11" id="KW-1185">Reference proteome</keyword>
<comment type="caution">
    <text evidence="10">The sequence shown here is derived from an EMBL/GenBank/DDBJ whole genome shotgun (WGS) entry which is preliminary data.</text>
</comment>
<dbReference type="RefSeq" id="WP_125747843.1">
    <property type="nucleotide sequence ID" value="NZ_JBHTON010000005.1"/>
</dbReference>
<keyword evidence="5 6" id="KW-0963">Cytoplasm</keyword>
<dbReference type="Pfam" id="PF21982">
    <property type="entry name" value="RecX_HTH1"/>
    <property type="match status" value="1"/>
</dbReference>
<name>A0ABW4E2J7_9LACO</name>
<evidence type="ECO:0000256" key="5">
    <source>
        <dbReference type="ARBA" id="ARBA00022490"/>
    </source>
</evidence>
<gene>
    <name evidence="6 10" type="primary">recX</name>
    <name evidence="10" type="ORF">ACFQ5J_02440</name>
</gene>
<evidence type="ECO:0000259" key="8">
    <source>
        <dbReference type="Pfam" id="PF21981"/>
    </source>
</evidence>
<feature type="domain" description="RecX third three-helical" evidence="8">
    <location>
        <begin position="214"/>
        <end position="259"/>
    </location>
</feature>
<evidence type="ECO:0000259" key="9">
    <source>
        <dbReference type="Pfam" id="PF21982"/>
    </source>
</evidence>
<evidence type="ECO:0000259" key="7">
    <source>
        <dbReference type="Pfam" id="PF02631"/>
    </source>
</evidence>
<evidence type="ECO:0000256" key="3">
    <source>
        <dbReference type="ARBA" id="ARBA00009695"/>
    </source>
</evidence>
<dbReference type="InterPro" id="IPR053925">
    <property type="entry name" value="RecX_HTH_3rd"/>
</dbReference>
<dbReference type="Proteomes" id="UP001597252">
    <property type="component" value="Unassembled WGS sequence"/>
</dbReference>
<dbReference type="Gene3D" id="1.10.10.10">
    <property type="entry name" value="Winged helix-like DNA-binding domain superfamily/Winged helix DNA-binding domain"/>
    <property type="match status" value="4"/>
</dbReference>
<comment type="function">
    <text evidence="1 6">Modulates RecA activity.</text>
</comment>
<dbReference type="InterPro" id="IPR053924">
    <property type="entry name" value="RecX_HTH_2nd"/>
</dbReference>
<sequence length="267" mass="30133">MMPKITQITTQKRPGRYNIFLDGHYAFPVSESTLIKFRLAKGMAIDAELEQQLKAAEVTANANSLALDYLSHQPRTIKEVHQKLAENELPEPAIQATIARLIDLHYLDDAQYARGYLHDNLHLGDKGPKVMTTKLRQKGIDANTIQDALATIADADWQAAALRVGQKAAKHYARLPFHTTLQKTRLTMIQKGFTSEMANAVMAELDLQPDTDGEAERLQKEAAKQWRLKHRYSGYDRRQRVKQALYRKGFQLDAIDKALAALEQAAD</sequence>
<evidence type="ECO:0000256" key="2">
    <source>
        <dbReference type="ARBA" id="ARBA00004496"/>
    </source>
</evidence>
<feature type="domain" description="RecX second three-helical" evidence="7">
    <location>
        <begin position="108"/>
        <end position="149"/>
    </location>
</feature>
<dbReference type="Pfam" id="PF21981">
    <property type="entry name" value="RecX_HTH3"/>
    <property type="match status" value="1"/>
</dbReference>
<feature type="domain" description="RecX first three-helical" evidence="9">
    <location>
        <begin position="65"/>
        <end position="101"/>
    </location>
</feature>
<dbReference type="NCBIfam" id="NF010733">
    <property type="entry name" value="PRK14135.1"/>
    <property type="match status" value="1"/>
</dbReference>
<evidence type="ECO:0000313" key="10">
    <source>
        <dbReference type="EMBL" id="MFD1484085.1"/>
    </source>
</evidence>
<accession>A0ABW4E2J7</accession>
<evidence type="ECO:0000256" key="1">
    <source>
        <dbReference type="ARBA" id="ARBA00003529"/>
    </source>
</evidence>
<comment type="subcellular location">
    <subcellularLocation>
        <location evidence="2 6">Cytoplasm</location>
    </subcellularLocation>
</comment>
<dbReference type="HAMAP" id="MF_01114">
    <property type="entry name" value="RecX"/>
    <property type="match status" value="1"/>
</dbReference>
<proteinExistence type="inferred from homology"/>
<protein>
    <recommendedName>
        <fullName evidence="4 6">Regulatory protein RecX</fullName>
    </recommendedName>
</protein>
<comment type="similarity">
    <text evidence="3 6">Belongs to the RecX family.</text>
</comment>
<evidence type="ECO:0000313" key="11">
    <source>
        <dbReference type="Proteomes" id="UP001597252"/>
    </source>
</evidence>
<dbReference type="PANTHER" id="PTHR33602:SF1">
    <property type="entry name" value="REGULATORY PROTEIN RECX FAMILY PROTEIN"/>
    <property type="match status" value="1"/>
</dbReference>
<dbReference type="PANTHER" id="PTHR33602">
    <property type="entry name" value="REGULATORY PROTEIN RECX FAMILY PROTEIN"/>
    <property type="match status" value="1"/>
</dbReference>
<reference evidence="11" key="1">
    <citation type="journal article" date="2019" name="Int. J. Syst. Evol. Microbiol.">
        <title>The Global Catalogue of Microorganisms (GCM) 10K type strain sequencing project: providing services to taxonomists for standard genome sequencing and annotation.</title>
        <authorList>
            <consortium name="The Broad Institute Genomics Platform"/>
            <consortium name="The Broad Institute Genome Sequencing Center for Infectious Disease"/>
            <person name="Wu L."/>
            <person name="Ma J."/>
        </authorList>
    </citation>
    <scope>NUCLEOTIDE SEQUENCE [LARGE SCALE GENOMIC DNA]</scope>
    <source>
        <strain evidence="11">CCM 8903</strain>
    </source>
</reference>
<dbReference type="InterPro" id="IPR003783">
    <property type="entry name" value="Regulatory_RecX"/>
</dbReference>